<name>A0ACC3YCV5_COLTU</name>
<reference evidence="1 2" key="1">
    <citation type="journal article" date="2020" name="Phytopathology">
        <title>Genome Sequence Resources of Colletotrichum truncatum, C. plurivorum, C. musicola, and C. sojae: Four Species Pathogenic to Soybean (Glycine max).</title>
        <authorList>
            <person name="Rogerio F."/>
            <person name="Boufleur T.R."/>
            <person name="Ciampi-Guillardi M."/>
            <person name="Sukno S.A."/>
            <person name="Thon M.R."/>
            <person name="Massola Junior N.S."/>
            <person name="Baroncelli R."/>
        </authorList>
    </citation>
    <scope>NUCLEOTIDE SEQUENCE [LARGE SCALE GENOMIC DNA]</scope>
    <source>
        <strain evidence="1 2">CMES1059</strain>
    </source>
</reference>
<keyword evidence="2" id="KW-1185">Reference proteome</keyword>
<gene>
    <name evidence="1" type="ORF">CTRU02_215319</name>
</gene>
<comment type="caution">
    <text evidence="1">The sequence shown here is derived from an EMBL/GenBank/DDBJ whole genome shotgun (WGS) entry which is preliminary data.</text>
</comment>
<protein>
    <submittedName>
        <fullName evidence="1">Maleylacetate reductase</fullName>
    </submittedName>
</protein>
<proteinExistence type="predicted"/>
<dbReference type="Proteomes" id="UP000805649">
    <property type="component" value="Unassembled WGS sequence"/>
</dbReference>
<organism evidence="1 2">
    <name type="scientific">Colletotrichum truncatum</name>
    <name type="common">Anthracnose fungus</name>
    <name type="synonym">Colletotrichum capsici</name>
    <dbReference type="NCBI Taxonomy" id="5467"/>
    <lineage>
        <taxon>Eukaryota</taxon>
        <taxon>Fungi</taxon>
        <taxon>Dikarya</taxon>
        <taxon>Ascomycota</taxon>
        <taxon>Pezizomycotina</taxon>
        <taxon>Sordariomycetes</taxon>
        <taxon>Hypocreomycetidae</taxon>
        <taxon>Glomerellales</taxon>
        <taxon>Glomerellaceae</taxon>
        <taxon>Colletotrichum</taxon>
        <taxon>Colletotrichum truncatum species complex</taxon>
    </lineage>
</organism>
<evidence type="ECO:0000313" key="2">
    <source>
        <dbReference type="Proteomes" id="UP000805649"/>
    </source>
</evidence>
<accession>A0ACC3YCV5</accession>
<sequence>MESIAPFVFGITTPKVFFGPGTLKELAGELKSRNLSKPLIICSPSRTSLATKIQDQLTEAGIKDTDILDTAKVHNPSEIIGPAVERANNRDVLISVGGGSAVGLGKAIALRTALPQVAIPTTYSGSEMTPIIGETKDGKKTSTTDPKVLPKVVIYDVDLTMDLPAKVSGPSGLNAMAHSCTFPRCACRLSFSTNGKTVEALYSRQASPITDHLALESIKALSRSLPVVVDNPSSTEARTSALYGAFLAGLLATATGIALQHKLAHAAGGTLGLPHAETHSILLPHSIAYNAVSFSEETRSKLSAALFQSTEDSVAGIVAGLNELIRLLDIPTGLRDVGMKESEIDHVTDVASDTPYWNPRPLEKAKIREIVRRAWAGEQARTDL</sequence>
<dbReference type="EMBL" id="VUJX02000015">
    <property type="protein sequence ID" value="KAL0929676.1"/>
    <property type="molecule type" value="Genomic_DNA"/>
</dbReference>
<evidence type="ECO:0000313" key="1">
    <source>
        <dbReference type="EMBL" id="KAL0929676.1"/>
    </source>
</evidence>